<dbReference type="InterPro" id="IPR013655">
    <property type="entry name" value="PAS_fold_3"/>
</dbReference>
<dbReference type="Gene3D" id="3.30.450.20">
    <property type="entry name" value="PAS domain"/>
    <property type="match status" value="6"/>
</dbReference>
<dbReference type="GO" id="GO:0016020">
    <property type="term" value="C:membrane"/>
    <property type="evidence" value="ECO:0007669"/>
    <property type="project" value="UniProtKB-SubCell"/>
</dbReference>
<dbReference type="InterPro" id="IPR036097">
    <property type="entry name" value="HisK_dim/P_sf"/>
</dbReference>
<dbReference type="InterPro" id="IPR035965">
    <property type="entry name" value="PAS-like_dom_sf"/>
</dbReference>
<dbReference type="CDD" id="cd00082">
    <property type="entry name" value="HisKA"/>
    <property type="match status" value="1"/>
</dbReference>
<proteinExistence type="predicted"/>
<dbReference type="SMART" id="SM00388">
    <property type="entry name" value="HisKA"/>
    <property type="match status" value="1"/>
</dbReference>
<keyword evidence="7" id="KW-0812">Transmembrane</keyword>
<dbReference type="Pfam" id="PF02518">
    <property type="entry name" value="HATPase_c"/>
    <property type="match status" value="1"/>
</dbReference>
<dbReference type="InterPro" id="IPR000014">
    <property type="entry name" value="PAS"/>
</dbReference>
<dbReference type="SUPFAM" id="SSF55874">
    <property type="entry name" value="ATPase domain of HSP90 chaperone/DNA topoisomerase II/histidine kinase"/>
    <property type="match status" value="1"/>
</dbReference>
<dbReference type="PRINTS" id="PR00344">
    <property type="entry name" value="BCTRLSENSOR"/>
</dbReference>
<evidence type="ECO:0000259" key="9">
    <source>
        <dbReference type="PROSITE" id="PS50112"/>
    </source>
</evidence>
<evidence type="ECO:0000256" key="4">
    <source>
        <dbReference type="ARBA" id="ARBA00022553"/>
    </source>
</evidence>
<evidence type="ECO:0000256" key="6">
    <source>
        <dbReference type="ARBA" id="ARBA00022777"/>
    </source>
</evidence>
<accession>A0A4P6X5A4</accession>
<dbReference type="AlphaFoldDB" id="A0A4P6X5A4"/>
<evidence type="ECO:0000256" key="5">
    <source>
        <dbReference type="ARBA" id="ARBA00022679"/>
    </source>
</evidence>
<dbReference type="InterPro" id="IPR003661">
    <property type="entry name" value="HisK_dim/P_dom"/>
</dbReference>
<dbReference type="InterPro" id="IPR001610">
    <property type="entry name" value="PAC"/>
</dbReference>
<reference evidence="12 13" key="1">
    <citation type="submission" date="2019-03" db="EMBL/GenBank/DDBJ databases">
        <authorList>
            <person name="Sebastian G."/>
            <person name="Baumann P."/>
            <person name="Ruckert C."/>
            <person name="Kalinowski J."/>
            <person name="Nebel B."/>
            <person name="Takors R."/>
            <person name="Blombach B."/>
        </authorList>
    </citation>
    <scope>NUCLEOTIDE SEQUENCE [LARGE SCALE GENOMIC DNA]</scope>
    <source>
        <strain evidence="12 13">DSM 1084</strain>
    </source>
</reference>
<dbReference type="EC" id="2.7.13.3" evidence="3"/>
<comment type="subcellular location">
    <subcellularLocation>
        <location evidence="2">Membrane</location>
    </subcellularLocation>
</comment>
<name>A0A4P6X5A4_HYDPS</name>
<dbReference type="KEGG" id="hpse:HPF_20500"/>
<dbReference type="SUPFAM" id="SSF55785">
    <property type="entry name" value="PYP-like sensor domain (PAS domain)"/>
    <property type="match status" value="6"/>
</dbReference>
<dbReference type="Proteomes" id="UP000293912">
    <property type="component" value="Chromosome"/>
</dbReference>
<dbReference type="InterPro" id="IPR052162">
    <property type="entry name" value="Sensor_kinase/Photoreceptor"/>
</dbReference>
<feature type="domain" description="Histidine kinase" evidence="8">
    <location>
        <begin position="1048"/>
        <end position="1261"/>
    </location>
</feature>
<evidence type="ECO:0000313" key="13">
    <source>
        <dbReference type="Proteomes" id="UP000293912"/>
    </source>
</evidence>
<dbReference type="InterPro" id="IPR000700">
    <property type="entry name" value="PAS-assoc_C"/>
</dbReference>
<dbReference type="InterPro" id="IPR004358">
    <property type="entry name" value="Sig_transdc_His_kin-like_C"/>
</dbReference>
<dbReference type="PROSITE" id="PS50109">
    <property type="entry name" value="HIS_KIN"/>
    <property type="match status" value="1"/>
</dbReference>
<evidence type="ECO:0000256" key="2">
    <source>
        <dbReference type="ARBA" id="ARBA00004370"/>
    </source>
</evidence>
<organism evidence="12 13">
    <name type="scientific">Hydrogenophaga pseudoflava</name>
    <name type="common">Pseudomonas carboxydoflava</name>
    <dbReference type="NCBI Taxonomy" id="47421"/>
    <lineage>
        <taxon>Bacteria</taxon>
        <taxon>Pseudomonadati</taxon>
        <taxon>Pseudomonadota</taxon>
        <taxon>Betaproteobacteria</taxon>
        <taxon>Burkholderiales</taxon>
        <taxon>Comamonadaceae</taxon>
        <taxon>Hydrogenophaga</taxon>
    </lineage>
</organism>
<feature type="domain" description="PAC" evidence="10">
    <location>
        <begin position="332"/>
        <end position="384"/>
    </location>
</feature>
<dbReference type="CDD" id="cd06225">
    <property type="entry name" value="HAMP"/>
    <property type="match status" value="1"/>
</dbReference>
<dbReference type="Gene3D" id="2.10.70.100">
    <property type="match status" value="1"/>
</dbReference>
<evidence type="ECO:0000259" key="10">
    <source>
        <dbReference type="PROSITE" id="PS50113"/>
    </source>
</evidence>
<dbReference type="InterPro" id="IPR005467">
    <property type="entry name" value="His_kinase_dom"/>
</dbReference>
<dbReference type="Pfam" id="PF00512">
    <property type="entry name" value="HisKA"/>
    <property type="match status" value="1"/>
</dbReference>
<keyword evidence="13" id="KW-1185">Reference proteome</keyword>
<evidence type="ECO:0000259" key="8">
    <source>
        <dbReference type="PROSITE" id="PS50109"/>
    </source>
</evidence>
<feature type="transmembrane region" description="Helical" evidence="7">
    <location>
        <begin position="182"/>
        <end position="205"/>
    </location>
</feature>
<keyword evidence="7" id="KW-1133">Transmembrane helix</keyword>
<feature type="domain" description="HAMP" evidence="11">
    <location>
        <begin position="206"/>
        <end position="254"/>
    </location>
</feature>
<dbReference type="Pfam" id="PF08447">
    <property type="entry name" value="PAS_3"/>
    <property type="match status" value="5"/>
</dbReference>
<dbReference type="SUPFAM" id="SSF47384">
    <property type="entry name" value="Homodimeric domain of signal transducing histidine kinase"/>
    <property type="match status" value="1"/>
</dbReference>
<dbReference type="SMART" id="SM00086">
    <property type="entry name" value="PAC"/>
    <property type="match status" value="6"/>
</dbReference>
<dbReference type="PROSITE" id="PS50885">
    <property type="entry name" value="HAMP"/>
    <property type="match status" value="1"/>
</dbReference>
<gene>
    <name evidence="12" type="primary">cph15</name>
    <name evidence="12" type="ORF">HPF_20500</name>
</gene>
<sequence>MPALRHGLLGMSGRRLVPLLIFLVALLAIGIRYQHQMGRMTAEVEAIEAQRLRDRLGIDQNRLDVRMGMSDPLMLRRIVGALGLHDGMDHAYLVSPQNVVLASLSRADIGRTLDEALAQVDERERLRALFNGPVRTGIDISVVREASLLTGWVTLLDGHRLGVLVDISVPLAQRRQQAQRELAVEALAALGVATLLALLLHLIWFRRAQKLVTALEHMGAGDLSARAGLTGEDELALIGRATDHMAGQLETDRAVALHLSELVNRSPLVVIEWRLAPGWPVHYVNDNIRQWGYDPHALVAGGVPFVSLLHPDDAGWVGAEVDRFLEHGPDEYHQEYRILRADGATAWVHDHTRHERNELGQVVRISGILLDISAQKEAQQAQREQAELLRMFYELPFLGMAISSPTDKRWMQVNDQLCEILGYPREELLRKNWAEMTPPGDLERNVALFDELIAGQRSGYRMSKRFVRKDGRMVHAEIDVRAVRDERGQVRQLFATIQDVTERHRYEQTLQQMQDQMLKAQRIGNMGSWTMDLRRRTFVASPQALVIYGTDPGRPEMTLEEADALVVPEDRALVREAVRRGASTGEPSDLRCRVLNPVRGVRHLHVRAEFEPEDGQFVRCVGMVVDETDLVEAQRDRDRLVSVLEATPDIVSMANPRGEVFYYNRAGYEVLGLPEDAPLADAIGRVHPEWAVRIVKEQGIPVAIAQGRWLGETAVYGADGREIPMSQMILSHHGADGQLMYLSTILRDISERKVAEAALREQGRVLAEAQELSRMGNWRIDLPSRQVSWSRGLFPLLGFDPDADQASMENFMASMHPDDRPRMQQTMREHLAGKDGDTRVVDHRVVTPAGVRYLETRARLSCDGQGKPMRLFGTTMDVTERVLASQVVTDLKDMLEQAETVSLLGSWAGDAETQRLNVSAQLFRNLGLEPAARPPTDAQYLDRIHPDDRPMVMDDMRTIRAGGPPKDFVFRTNPAHGPVRWMRRTARRIDRSAEKLQPRYIGTLLDITESVHAEEQLRHINQALEQRVAERTAQLSQANQELEAFSYTVSHDLKAPLRGIDGYSQLLVEEYGDKLDEEGRHFVRRIRHGVQQMGALISDLLEYSRMERRDMAAGPVAIRPLVESILESFHADIERQGAQVRTGLEDFTLALDREGISVVLRNLIGNALKFSRDSSPPVVEIGSCLKNGCRVLWVRDNGVGFDMKYHDRMFGIFQRLHRAEEFPGTGVGLALVAKAVQRMGGRVWAESAPGAGATFYLEFPL</sequence>
<keyword evidence="6" id="KW-0418">Kinase</keyword>
<comment type="catalytic activity">
    <reaction evidence="1">
        <text>ATP + protein L-histidine = ADP + protein N-phospho-L-histidine.</text>
        <dbReference type="EC" id="2.7.13.3"/>
    </reaction>
</comment>
<dbReference type="GO" id="GO:0000155">
    <property type="term" value="F:phosphorelay sensor kinase activity"/>
    <property type="evidence" value="ECO:0007669"/>
    <property type="project" value="InterPro"/>
</dbReference>
<dbReference type="Pfam" id="PF13426">
    <property type="entry name" value="PAS_9"/>
    <property type="match status" value="1"/>
</dbReference>
<feature type="domain" description="PAS" evidence="9">
    <location>
        <begin position="636"/>
        <end position="689"/>
    </location>
</feature>
<dbReference type="Gene3D" id="6.10.340.10">
    <property type="match status" value="1"/>
</dbReference>
<keyword evidence="5 12" id="KW-0808">Transferase</keyword>
<keyword evidence="4" id="KW-0597">Phosphoprotein</keyword>
<evidence type="ECO:0000256" key="7">
    <source>
        <dbReference type="SAM" id="Phobius"/>
    </source>
</evidence>
<evidence type="ECO:0000313" key="12">
    <source>
        <dbReference type="EMBL" id="QBM30085.1"/>
    </source>
</evidence>
<dbReference type="RefSeq" id="WP_133157690.1">
    <property type="nucleotide sequence ID" value="NZ_CP037867.1"/>
</dbReference>
<feature type="domain" description="PAS" evidence="9">
    <location>
        <begin position="413"/>
        <end position="456"/>
    </location>
</feature>
<protein>
    <recommendedName>
        <fullName evidence="3">histidine kinase</fullName>
        <ecNumber evidence="3">2.7.13.3</ecNumber>
    </recommendedName>
</protein>
<dbReference type="PANTHER" id="PTHR43304:SF1">
    <property type="entry name" value="PAC DOMAIN-CONTAINING PROTEIN"/>
    <property type="match status" value="1"/>
</dbReference>
<dbReference type="SMART" id="SM00304">
    <property type="entry name" value="HAMP"/>
    <property type="match status" value="1"/>
</dbReference>
<dbReference type="SMART" id="SM00387">
    <property type="entry name" value="HATPase_c"/>
    <property type="match status" value="1"/>
</dbReference>
<dbReference type="PROSITE" id="PS50112">
    <property type="entry name" value="PAS"/>
    <property type="match status" value="2"/>
</dbReference>
<evidence type="ECO:0000256" key="1">
    <source>
        <dbReference type="ARBA" id="ARBA00000085"/>
    </source>
</evidence>
<dbReference type="CDD" id="cd00130">
    <property type="entry name" value="PAS"/>
    <property type="match status" value="4"/>
</dbReference>
<dbReference type="InterPro" id="IPR036890">
    <property type="entry name" value="HATPase_C_sf"/>
</dbReference>
<dbReference type="FunFam" id="1.10.287.130:FF:000070">
    <property type="entry name" value="Histidine kinase sensor protein"/>
    <property type="match status" value="1"/>
</dbReference>
<dbReference type="PANTHER" id="PTHR43304">
    <property type="entry name" value="PHYTOCHROME-LIKE PROTEIN CPH1"/>
    <property type="match status" value="1"/>
</dbReference>
<dbReference type="SMART" id="SM00091">
    <property type="entry name" value="PAS"/>
    <property type="match status" value="6"/>
</dbReference>
<dbReference type="PROSITE" id="PS50113">
    <property type="entry name" value="PAC"/>
    <property type="match status" value="3"/>
</dbReference>
<dbReference type="Gene3D" id="1.10.287.130">
    <property type="match status" value="1"/>
</dbReference>
<dbReference type="InterPro" id="IPR003594">
    <property type="entry name" value="HATPase_dom"/>
</dbReference>
<dbReference type="EMBL" id="CP037867">
    <property type="protein sequence ID" value="QBM30085.1"/>
    <property type="molecule type" value="Genomic_DNA"/>
</dbReference>
<feature type="domain" description="PAC" evidence="10">
    <location>
        <begin position="709"/>
        <end position="761"/>
    </location>
</feature>
<feature type="transmembrane region" description="Helical" evidence="7">
    <location>
        <begin position="16"/>
        <end position="33"/>
    </location>
</feature>
<feature type="domain" description="PAC" evidence="10">
    <location>
        <begin position="460"/>
        <end position="512"/>
    </location>
</feature>
<dbReference type="Gene3D" id="3.30.565.10">
    <property type="entry name" value="Histidine kinase-like ATPase, C-terminal domain"/>
    <property type="match status" value="1"/>
</dbReference>
<keyword evidence="7" id="KW-0472">Membrane</keyword>
<evidence type="ECO:0000259" key="11">
    <source>
        <dbReference type="PROSITE" id="PS50885"/>
    </source>
</evidence>
<dbReference type="InterPro" id="IPR003660">
    <property type="entry name" value="HAMP_dom"/>
</dbReference>
<dbReference type="NCBIfam" id="TIGR00229">
    <property type="entry name" value="sensory_box"/>
    <property type="match status" value="3"/>
</dbReference>
<evidence type="ECO:0000256" key="3">
    <source>
        <dbReference type="ARBA" id="ARBA00012438"/>
    </source>
</evidence>